<dbReference type="Proteomes" id="UP001054945">
    <property type="component" value="Unassembled WGS sequence"/>
</dbReference>
<reference evidence="2 3" key="1">
    <citation type="submission" date="2021-06" db="EMBL/GenBank/DDBJ databases">
        <title>Caerostris extrusa draft genome.</title>
        <authorList>
            <person name="Kono N."/>
            <person name="Arakawa K."/>
        </authorList>
    </citation>
    <scope>NUCLEOTIDE SEQUENCE [LARGE SCALE GENOMIC DNA]</scope>
</reference>
<proteinExistence type="predicted"/>
<evidence type="ECO:0000313" key="3">
    <source>
        <dbReference type="Proteomes" id="UP001054945"/>
    </source>
</evidence>
<evidence type="ECO:0000256" key="1">
    <source>
        <dbReference type="SAM" id="Coils"/>
    </source>
</evidence>
<protein>
    <submittedName>
        <fullName evidence="2">Uncharacterized protein</fullName>
    </submittedName>
</protein>
<dbReference type="EMBL" id="BPLR01008381">
    <property type="protein sequence ID" value="GIY24318.1"/>
    <property type="molecule type" value="Genomic_DNA"/>
</dbReference>
<evidence type="ECO:0000313" key="2">
    <source>
        <dbReference type="EMBL" id="GIY24318.1"/>
    </source>
</evidence>
<dbReference type="AlphaFoldDB" id="A0AAV4RWV5"/>
<gene>
    <name evidence="2" type="ORF">CEXT_71121</name>
</gene>
<comment type="caution">
    <text evidence="2">The sequence shown here is derived from an EMBL/GenBank/DDBJ whole genome shotgun (WGS) entry which is preliminary data.</text>
</comment>
<sequence length="231" mass="27702">MGEKRMRFSIYDDLVLLRETVSLNPFENFLKWNDVQENLVITTNKRFSLRSAKDHALYLLKLYEKGDHLKCEPEEYSNDDPAVPEMNVNSNITENLELILDCQSLLHDSANDSSSESFLGLEPRKKQKLNSSASTVEYLKSKQTFEMDFKKRRLDLEERKLQLEEQRIQLEEKRLQLERKKLELEERKFNLQEMEKKAELKRNKERDDEMRQNFEKQHLVMLKILEVMNKK</sequence>
<keyword evidence="3" id="KW-1185">Reference proteome</keyword>
<organism evidence="2 3">
    <name type="scientific">Caerostris extrusa</name>
    <name type="common">Bark spider</name>
    <name type="synonym">Caerostris bankana</name>
    <dbReference type="NCBI Taxonomy" id="172846"/>
    <lineage>
        <taxon>Eukaryota</taxon>
        <taxon>Metazoa</taxon>
        <taxon>Ecdysozoa</taxon>
        <taxon>Arthropoda</taxon>
        <taxon>Chelicerata</taxon>
        <taxon>Arachnida</taxon>
        <taxon>Araneae</taxon>
        <taxon>Araneomorphae</taxon>
        <taxon>Entelegynae</taxon>
        <taxon>Araneoidea</taxon>
        <taxon>Araneidae</taxon>
        <taxon>Caerostris</taxon>
    </lineage>
</organism>
<accession>A0AAV4RWV5</accession>
<feature type="coiled-coil region" evidence="1">
    <location>
        <begin position="146"/>
        <end position="217"/>
    </location>
</feature>
<name>A0AAV4RWV5_CAEEX</name>
<keyword evidence="1" id="KW-0175">Coiled coil</keyword>